<name>A0A1T4K2K4_9FIRM</name>
<dbReference type="Proteomes" id="UP000243297">
    <property type="component" value="Unassembled WGS sequence"/>
</dbReference>
<keyword evidence="3" id="KW-1185">Reference proteome</keyword>
<evidence type="ECO:0000313" key="3">
    <source>
        <dbReference type="Proteomes" id="UP000243297"/>
    </source>
</evidence>
<evidence type="ECO:0000313" key="2">
    <source>
        <dbReference type="EMBL" id="SJZ36609.1"/>
    </source>
</evidence>
<keyword evidence="1" id="KW-0175">Coiled coil</keyword>
<keyword evidence="2" id="KW-0418">Kinase</keyword>
<organism evidence="2 3">
    <name type="scientific">Anaerorhabdus furcosa</name>
    <dbReference type="NCBI Taxonomy" id="118967"/>
    <lineage>
        <taxon>Bacteria</taxon>
        <taxon>Bacillati</taxon>
        <taxon>Bacillota</taxon>
        <taxon>Erysipelotrichia</taxon>
        <taxon>Erysipelotrichales</taxon>
        <taxon>Erysipelotrichaceae</taxon>
        <taxon>Anaerorhabdus</taxon>
    </lineage>
</organism>
<dbReference type="OrthoDB" id="5480418at2"/>
<dbReference type="Pfam" id="PF13589">
    <property type="entry name" value="HATPase_c_3"/>
    <property type="match status" value="1"/>
</dbReference>
<gene>
    <name evidence="2" type="ORF">SAMN02745191_0255</name>
</gene>
<dbReference type="GO" id="GO:0016301">
    <property type="term" value="F:kinase activity"/>
    <property type="evidence" value="ECO:0007669"/>
    <property type="project" value="UniProtKB-KW"/>
</dbReference>
<protein>
    <submittedName>
        <fullName evidence="2">Histidine kinase-, DNA gyrase B-, and HSP90-like ATPase</fullName>
    </submittedName>
</protein>
<feature type="coiled-coil region" evidence="1">
    <location>
        <begin position="339"/>
        <end position="400"/>
    </location>
</feature>
<dbReference type="EMBL" id="FUWY01000001">
    <property type="protein sequence ID" value="SJZ36609.1"/>
    <property type="molecule type" value="Genomic_DNA"/>
</dbReference>
<dbReference type="Gene3D" id="3.30.565.10">
    <property type="entry name" value="Histidine kinase-like ATPase, C-terminal domain"/>
    <property type="match status" value="1"/>
</dbReference>
<dbReference type="InterPro" id="IPR036890">
    <property type="entry name" value="HATPase_C_sf"/>
</dbReference>
<dbReference type="AlphaFoldDB" id="A0A1T4K2K4"/>
<dbReference type="RefSeq" id="WP_078710707.1">
    <property type="nucleotide sequence ID" value="NZ_FUWY01000001.1"/>
</dbReference>
<evidence type="ECO:0000256" key="1">
    <source>
        <dbReference type="SAM" id="Coils"/>
    </source>
</evidence>
<proteinExistence type="predicted"/>
<dbReference type="SUPFAM" id="SSF55874">
    <property type="entry name" value="ATPase domain of HSP90 chaperone/DNA topoisomerase II/histidine kinase"/>
    <property type="match status" value="1"/>
</dbReference>
<accession>A0A1T4K2K4</accession>
<keyword evidence="2" id="KW-0808">Transferase</keyword>
<sequence>MNEIEIIPEVNSVGEFSEITGDFGDPLEVTREGISNAYDHGATEISLIFQMTEDIFTIEIIDNGSGMSEKMLKENFWSLGNSSSKENKEKIGEKGHGTKIYLRSEKIEIWTSTGEEHYYSYCDKPYDALKRGKLHAPKFKSLHECERGTRIKLTNYSRDYSKYSHEIVKDYIYWFTKHGSVEKEFGKLELSSCIIKLKGLDRDKYEKLEFGHRFPKVNDNINELFELHDVDACDYFVKKYEKSDCLEKYPYFKYEVVIYVEGDSAKKNYNPMLGAKKTQKGRYKVSDRYGIYLCKDYIPVQRVNEWISNFGTGSNSFVMIHGFVNSQHFKLTANRGSITNTSVEELNALEEEIKEFIQEINIDLYKNNCLDALKSWQNEKRTMEVEREEFNARKRRIEEKKKITFCGCSFYEPNNEQETYAIFVSLYTLKREYFNFEPIDYNTYKGIDILARKNSDQPLKDCEYFYVELKYKLKKDCFNHSFENVDTIICWDLMNDIKDGTKMTSAVEQETGYIFKIVNSGEDKKYYIDNDSKKSKIEVIKLKDIIEKLTNV</sequence>
<reference evidence="3" key="1">
    <citation type="submission" date="2017-02" db="EMBL/GenBank/DDBJ databases">
        <authorList>
            <person name="Varghese N."/>
            <person name="Submissions S."/>
        </authorList>
    </citation>
    <scope>NUCLEOTIDE SEQUENCE [LARGE SCALE GENOMIC DNA]</scope>
    <source>
        <strain evidence="3">ATCC 25662</strain>
    </source>
</reference>
<dbReference type="STRING" id="118967.SAMN02745191_0255"/>